<accession>A0A9P1H224</accession>
<feature type="compositionally biased region" description="Basic and acidic residues" evidence="1">
    <location>
        <begin position="49"/>
        <end position="60"/>
    </location>
</feature>
<dbReference type="AlphaFoldDB" id="A0A9P1H224"/>
<feature type="non-terminal residue" evidence="2">
    <location>
        <position position="60"/>
    </location>
</feature>
<organism evidence="2 3">
    <name type="scientific">Parascedosporium putredinis</name>
    <dbReference type="NCBI Taxonomy" id="1442378"/>
    <lineage>
        <taxon>Eukaryota</taxon>
        <taxon>Fungi</taxon>
        <taxon>Dikarya</taxon>
        <taxon>Ascomycota</taxon>
        <taxon>Pezizomycotina</taxon>
        <taxon>Sordariomycetes</taxon>
        <taxon>Hypocreomycetidae</taxon>
        <taxon>Microascales</taxon>
        <taxon>Microascaceae</taxon>
        <taxon>Parascedosporium</taxon>
    </lineage>
</organism>
<feature type="compositionally biased region" description="Polar residues" evidence="1">
    <location>
        <begin position="1"/>
        <end position="25"/>
    </location>
</feature>
<dbReference type="OrthoDB" id="264795at2759"/>
<comment type="caution">
    <text evidence="2">The sequence shown here is derived from an EMBL/GenBank/DDBJ whole genome shotgun (WGS) entry which is preliminary data.</text>
</comment>
<gene>
    <name evidence="2" type="ORF">PPNO1_LOCUS3693</name>
</gene>
<evidence type="ECO:0000313" key="2">
    <source>
        <dbReference type="EMBL" id="CAI4213952.1"/>
    </source>
</evidence>
<feature type="region of interest" description="Disordered" evidence="1">
    <location>
        <begin position="1"/>
        <end position="60"/>
    </location>
</feature>
<reference evidence="2" key="1">
    <citation type="submission" date="2022-11" db="EMBL/GenBank/DDBJ databases">
        <authorList>
            <person name="Scott C."/>
            <person name="Bruce N."/>
        </authorList>
    </citation>
    <scope>NUCLEOTIDE SEQUENCE</scope>
</reference>
<keyword evidence="3" id="KW-1185">Reference proteome</keyword>
<sequence>RSTNPTLNAQANAFAPSTTNLNNGNKPAFGTQFGARKTFGAPSDAEQSDDSKRSKRKNPE</sequence>
<dbReference type="Proteomes" id="UP000838763">
    <property type="component" value="Unassembled WGS sequence"/>
</dbReference>
<name>A0A9P1H224_9PEZI</name>
<evidence type="ECO:0000313" key="3">
    <source>
        <dbReference type="Proteomes" id="UP000838763"/>
    </source>
</evidence>
<feature type="non-terminal residue" evidence="2">
    <location>
        <position position="1"/>
    </location>
</feature>
<proteinExistence type="predicted"/>
<protein>
    <submittedName>
        <fullName evidence="2">Uncharacterized protein</fullName>
    </submittedName>
</protein>
<dbReference type="EMBL" id="CALLCH030000009">
    <property type="protein sequence ID" value="CAI4213952.1"/>
    <property type="molecule type" value="Genomic_DNA"/>
</dbReference>
<evidence type="ECO:0000256" key="1">
    <source>
        <dbReference type="SAM" id="MobiDB-lite"/>
    </source>
</evidence>